<dbReference type="Gene3D" id="1.20.1280.50">
    <property type="match status" value="1"/>
</dbReference>
<dbReference type="EMBL" id="JACETU010000001">
    <property type="protein sequence ID" value="KAF7439748.1"/>
    <property type="molecule type" value="Genomic_DNA"/>
</dbReference>
<dbReference type="Gene3D" id="3.80.10.10">
    <property type="entry name" value="Ribonuclease Inhibitor"/>
    <property type="match status" value="1"/>
</dbReference>
<gene>
    <name evidence="2" type="ORF">PC9H_000084</name>
</gene>
<protein>
    <recommendedName>
        <fullName evidence="1">F-box domain-containing protein</fullName>
    </recommendedName>
</protein>
<evidence type="ECO:0000313" key="2">
    <source>
        <dbReference type="EMBL" id="KAF7439748.1"/>
    </source>
</evidence>
<dbReference type="SUPFAM" id="SSF52047">
    <property type="entry name" value="RNI-like"/>
    <property type="match status" value="1"/>
</dbReference>
<dbReference type="CDD" id="cd09917">
    <property type="entry name" value="F-box_SF"/>
    <property type="match status" value="1"/>
</dbReference>
<dbReference type="Proteomes" id="UP000623687">
    <property type="component" value="Unassembled WGS sequence"/>
</dbReference>
<dbReference type="Pfam" id="PF12937">
    <property type="entry name" value="F-box-like"/>
    <property type="match status" value="1"/>
</dbReference>
<evidence type="ECO:0000313" key="3">
    <source>
        <dbReference type="Proteomes" id="UP000623687"/>
    </source>
</evidence>
<dbReference type="RefSeq" id="XP_036635592.1">
    <property type="nucleotide sequence ID" value="XM_036769747.1"/>
</dbReference>
<dbReference type="InterPro" id="IPR036047">
    <property type="entry name" value="F-box-like_dom_sf"/>
</dbReference>
<dbReference type="OrthoDB" id="3266451at2759"/>
<keyword evidence="3" id="KW-1185">Reference proteome</keyword>
<sequence>MGVIDNLPIELFSLVLKYLVYHDIGTPGNYQWYGDPVVLDVLSVAQVCKKWRQIALKTPSLWTTLNDVLHPFVIEYALEQSSNLPLKVCLDFRWYFIGSDDEDSDEDGFGHNGGDEIQWQAVQKLASQIPRTSHLVVRFHQGYAYSLIPFLSQDAPLLEHFEINNQENPWSNFEPLILPPAIFNGKCPSLRHLVLRCSEIQYDSPILLNLTTLMLIWSTLESSSQLLQMISKLKYLETFYFTGMFKTEDSGNLGTVVLPKLRQLSLIDIDDADVCTLLLTHVKCPYASLRIILRLKPTENLVDLFRACKRWLSFHDGHGVIDNIKIDGGHVCEDLQLEGFSSTEPAFRFSITVSEEVEPEDVDSDDEDDVIELDQIITVALSELPLDNVHTLHFYTMVRVSHQFWARILSTSLLNLQTVEVCPLSARYWSEIMAWCATRGATHNYLRGITEVVVFSLHNVGLGQAVAAGLLNLPLANVHTLHFYAGSLVSEESWATELSNLKSLPNLRSVEVCPLSALHWFEVFPWCMNCGADRCFLHGVQEVVVWRFPNKWPALGENMGVHFVGTAALHSLRAKRPPIVASGHSF</sequence>
<feature type="domain" description="F-box" evidence="1">
    <location>
        <begin position="4"/>
        <end position="65"/>
    </location>
</feature>
<dbReference type="GeneID" id="59369925"/>
<name>A0A8H7DXH4_PLEOS</name>
<accession>A0A8H7DXH4</accession>
<evidence type="ECO:0000259" key="1">
    <source>
        <dbReference type="Pfam" id="PF12937"/>
    </source>
</evidence>
<dbReference type="VEuPathDB" id="FungiDB:PC9H_000084"/>
<dbReference type="InterPro" id="IPR001810">
    <property type="entry name" value="F-box_dom"/>
</dbReference>
<reference evidence="2" key="1">
    <citation type="submission" date="2019-07" db="EMBL/GenBank/DDBJ databases">
        <authorList>
            <person name="Palmer J.M."/>
        </authorList>
    </citation>
    <scope>NUCLEOTIDE SEQUENCE</scope>
    <source>
        <strain evidence="2">PC9</strain>
    </source>
</reference>
<organism evidence="2 3">
    <name type="scientific">Pleurotus ostreatus</name>
    <name type="common">Oyster mushroom</name>
    <name type="synonym">White-rot fungus</name>
    <dbReference type="NCBI Taxonomy" id="5322"/>
    <lineage>
        <taxon>Eukaryota</taxon>
        <taxon>Fungi</taxon>
        <taxon>Dikarya</taxon>
        <taxon>Basidiomycota</taxon>
        <taxon>Agaricomycotina</taxon>
        <taxon>Agaricomycetes</taxon>
        <taxon>Agaricomycetidae</taxon>
        <taxon>Agaricales</taxon>
        <taxon>Pleurotineae</taxon>
        <taxon>Pleurotaceae</taxon>
        <taxon>Pleurotus</taxon>
    </lineage>
</organism>
<proteinExistence type="predicted"/>
<dbReference type="InterPro" id="IPR032675">
    <property type="entry name" value="LRR_dom_sf"/>
</dbReference>
<comment type="caution">
    <text evidence="2">The sequence shown here is derived from an EMBL/GenBank/DDBJ whole genome shotgun (WGS) entry which is preliminary data.</text>
</comment>
<dbReference type="AlphaFoldDB" id="A0A8H7DXH4"/>
<dbReference type="SUPFAM" id="SSF81383">
    <property type="entry name" value="F-box domain"/>
    <property type="match status" value="1"/>
</dbReference>